<dbReference type="Proteomes" id="UP000663864">
    <property type="component" value="Unassembled WGS sequence"/>
</dbReference>
<evidence type="ECO:0000313" key="2">
    <source>
        <dbReference type="EMBL" id="CAF1493945.1"/>
    </source>
</evidence>
<organism evidence="2 3">
    <name type="scientific">Rotaria sordida</name>
    <dbReference type="NCBI Taxonomy" id="392033"/>
    <lineage>
        <taxon>Eukaryota</taxon>
        <taxon>Metazoa</taxon>
        <taxon>Spiralia</taxon>
        <taxon>Gnathifera</taxon>
        <taxon>Rotifera</taxon>
        <taxon>Eurotatoria</taxon>
        <taxon>Bdelloidea</taxon>
        <taxon>Philodinida</taxon>
        <taxon>Philodinidae</taxon>
        <taxon>Rotaria</taxon>
    </lineage>
</organism>
<evidence type="ECO:0000259" key="1">
    <source>
        <dbReference type="PROSITE" id="PS50181"/>
    </source>
</evidence>
<reference evidence="2" key="1">
    <citation type="submission" date="2021-02" db="EMBL/GenBank/DDBJ databases">
        <authorList>
            <person name="Nowell W R."/>
        </authorList>
    </citation>
    <scope>NUCLEOTIDE SEQUENCE</scope>
</reference>
<dbReference type="InterPro" id="IPR032675">
    <property type="entry name" value="LRR_dom_sf"/>
</dbReference>
<dbReference type="EMBL" id="CAJNOT010006674">
    <property type="protein sequence ID" value="CAF1493945.1"/>
    <property type="molecule type" value="Genomic_DNA"/>
</dbReference>
<comment type="caution">
    <text evidence="2">The sequence shown here is derived from an EMBL/GenBank/DDBJ whole genome shotgun (WGS) entry which is preliminary data.</text>
</comment>
<name>A0A815SRY1_9BILA</name>
<dbReference type="PROSITE" id="PS50181">
    <property type="entry name" value="FBOX"/>
    <property type="match status" value="1"/>
</dbReference>
<feature type="domain" description="F-box" evidence="1">
    <location>
        <begin position="5"/>
        <end position="52"/>
    </location>
</feature>
<proteinExistence type="predicted"/>
<protein>
    <recommendedName>
        <fullName evidence="1">F-box domain-containing protein</fullName>
    </recommendedName>
</protein>
<accession>A0A815SRY1</accession>
<sequence length="430" mass="50400">MNQYIVHLLDIPNEILFIILKKLENVDVLYSLLGINNKRLEIIAQEQIFTNILNFVSKSQSTDEICSISSTILDRFCISILPRIHKNIKSLIVESVSMEEILRAVNYPNLTKLKIFNFNKSIVSKYFIDDSLFEHIDKQQITDLVLNDNPNLKCFSLTCYPSGQAYDNLVLPLLRQMSNLEELTLYIHIFGGPIFISGTHLHNEILVYMSQLHTFTFYITSENDFIDPPILISNLDIQRTFTNIKCGQIVCMIDYFAIDKTICRVFSLPLKFHCLKKIPNNIPNLVFNSVTHLELWDENPFKYEFFIRLARAFPFIKSLSIWNIVPASWTFDKSHLNDKDWCSIIEYPHLISLDIVRANIYYVEHFLNETKTYLPRLTELKIRYEDLEMVTTNFTRDETRRNSAKVKRLIVGHSTVYPKDVYYYFPLLSV</sequence>
<gene>
    <name evidence="2" type="ORF">ZHD862_LOCUS37143</name>
</gene>
<evidence type="ECO:0000313" key="3">
    <source>
        <dbReference type="Proteomes" id="UP000663864"/>
    </source>
</evidence>
<dbReference type="InterPro" id="IPR001810">
    <property type="entry name" value="F-box_dom"/>
</dbReference>
<dbReference type="Gene3D" id="3.80.10.10">
    <property type="entry name" value="Ribonuclease Inhibitor"/>
    <property type="match status" value="1"/>
</dbReference>
<dbReference type="AlphaFoldDB" id="A0A815SRY1"/>